<sequence>MRGAHCGLHAHPLDTNRIPACTSSHPQVASIGINEQQARAAGRAVRIGGFPFAANGKALAAGATESFVKVLADSGELLGAHMGGDEVTEMI</sequence>
<feature type="domain" description="Pyridine nucleotide-disulphide oxidoreductase dimerisation" evidence="4">
    <location>
        <begin position="18"/>
        <end position="91"/>
    </location>
</feature>
<dbReference type="EMBL" id="CABVLY010000011">
    <property type="protein sequence ID" value="VVU50480.1"/>
    <property type="molecule type" value="Genomic_DNA"/>
</dbReference>
<dbReference type="Gene3D" id="3.30.390.30">
    <property type="match status" value="1"/>
</dbReference>
<proteinExistence type="inferred from homology"/>
<evidence type="ECO:0000256" key="3">
    <source>
        <dbReference type="ARBA" id="ARBA00023027"/>
    </source>
</evidence>
<evidence type="ECO:0000313" key="5">
    <source>
        <dbReference type="EMBL" id="VVU50480.1"/>
    </source>
</evidence>
<dbReference type="SUPFAM" id="SSF55424">
    <property type="entry name" value="FAD/NAD-linked reductases, dimerisation (C-terminal) domain"/>
    <property type="match status" value="1"/>
</dbReference>
<dbReference type="Pfam" id="PF02852">
    <property type="entry name" value="Pyr_redox_dim"/>
    <property type="match status" value="1"/>
</dbReference>
<evidence type="ECO:0000313" key="6">
    <source>
        <dbReference type="Proteomes" id="UP000494201"/>
    </source>
</evidence>
<evidence type="ECO:0000256" key="2">
    <source>
        <dbReference type="ARBA" id="ARBA00016961"/>
    </source>
</evidence>
<keyword evidence="3" id="KW-0520">NAD</keyword>
<evidence type="ECO:0000259" key="4">
    <source>
        <dbReference type="Pfam" id="PF02852"/>
    </source>
</evidence>
<comment type="similarity">
    <text evidence="1">Belongs to the class-I pyridine nucleotide-disulfide oxidoreductase family.</text>
</comment>
<dbReference type="GO" id="GO:0050660">
    <property type="term" value="F:flavin adenine dinucleotide binding"/>
    <property type="evidence" value="ECO:0007669"/>
    <property type="project" value="TreeGrafter"/>
</dbReference>
<reference evidence="5 6" key="1">
    <citation type="submission" date="2019-09" db="EMBL/GenBank/DDBJ databases">
        <authorList>
            <person name="Depoorter E."/>
        </authorList>
    </citation>
    <scope>NUCLEOTIDE SEQUENCE [LARGE SCALE GENOMIC DNA]</scope>
    <source>
        <strain evidence="5">LMG 20980</strain>
    </source>
</reference>
<dbReference type="GeneID" id="71772844"/>
<accession>A0A6P2G9T7</accession>
<dbReference type="AlphaFoldDB" id="A0A6P2G9T7"/>
<protein>
    <recommendedName>
        <fullName evidence="2">Dihydrolipoyl dehydrogenase</fullName>
    </recommendedName>
</protein>
<dbReference type="GO" id="GO:0006103">
    <property type="term" value="P:2-oxoglutarate metabolic process"/>
    <property type="evidence" value="ECO:0007669"/>
    <property type="project" value="TreeGrafter"/>
</dbReference>
<dbReference type="PRINTS" id="PR00411">
    <property type="entry name" value="PNDRDTASEI"/>
</dbReference>
<dbReference type="PANTHER" id="PTHR22912">
    <property type="entry name" value="DISULFIDE OXIDOREDUCTASE"/>
    <property type="match status" value="1"/>
</dbReference>
<dbReference type="InterPro" id="IPR050151">
    <property type="entry name" value="Class-I_Pyr_Nuc-Dis_Oxidored"/>
</dbReference>
<dbReference type="InterPro" id="IPR004099">
    <property type="entry name" value="Pyr_nucl-diS_OxRdtase_dimer"/>
</dbReference>
<dbReference type="GO" id="GO:0004148">
    <property type="term" value="F:dihydrolipoyl dehydrogenase (NADH) activity"/>
    <property type="evidence" value="ECO:0007669"/>
    <property type="project" value="TreeGrafter"/>
</dbReference>
<dbReference type="Proteomes" id="UP000494201">
    <property type="component" value="Unassembled WGS sequence"/>
</dbReference>
<name>A0A6P2G9T7_9BURK</name>
<gene>
    <name evidence="5" type="ORF">BAN20980_03196</name>
</gene>
<dbReference type="InterPro" id="IPR016156">
    <property type="entry name" value="FAD/NAD-linked_Rdtase_dimer_sf"/>
</dbReference>
<evidence type="ECO:0000256" key="1">
    <source>
        <dbReference type="ARBA" id="ARBA00007532"/>
    </source>
</evidence>
<dbReference type="RefSeq" id="WP_244110714.1">
    <property type="nucleotide sequence ID" value="NZ_CABVLY010000011.1"/>
</dbReference>
<organism evidence="5 6">
    <name type="scientific">Burkholderia anthina</name>
    <dbReference type="NCBI Taxonomy" id="179879"/>
    <lineage>
        <taxon>Bacteria</taxon>
        <taxon>Pseudomonadati</taxon>
        <taxon>Pseudomonadota</taxon>
        <taxon>Betaproteobacteria</taxon>
        <taxon>Burkholderiales</taxon>
        <taxon>Burkholderiaceae</taxon>
        <taxon>Burkholderia</taxon>
        <taxon>Burkholderia cepacia complex</taxon>
    </lineage>
</organism>
<dbReference type="PANTHER" id="PTHR22912:SF217">
    <property type="entry name" value="DIHYDROLIPOYL DEHYDROGENASE"/>
    <property type="match status" value="1"/>
</dbReference>